<gene>
    <name evidence="4" type="ORF">Spa11_40900</name>
</gene>
<dbReference type="CDD" id="cd01846">
    <property type="entry name" value="fatty_acyltransferase_like"/>
    <property type="match status" value="1"/>
</dbReference>
<name>A0A518KDK0_9BACT</name>
<dbReference type="InterPro" id="IPR001087">
    <property type="entry name" value="GDSL"/>
</dbReference>
<feature type="domain" description="Dockerin" evidence="3">
    <location>
        <begin position="289"/>
        <end position="359"/>
    </location>
</feature>
<dbReference type="Pfam" id="PF00404">
    <property type="entry name" value="Dockerin_1"/>
    <property type="match status" value="1"/>
</dbReference>
<keyword evidence="4" id="KW-0012">Acyltransferase</keyword>
<protein>
    <submittedName>
        <fullName evidence="4">Phosphatidylcholine-sterol acyltransferase</fullName>
        <ecNumber evidence="4">2.3.1.43</ecNumber>
    </submittedName>
</protein>
<keyword evidence="2" id="KW-0732">Signal</keyword>
<dbReference type="InterPro" id="IPR051058">
    <property type="entry name" value="GDSL_Est/Lipase"/>
</dbReference>
<dbReference type="Gene3D" id="1.10.1330.10">
    <property type="entry name" value="Dockerin domain"/>
    <property type="match status" value="1"/>
</dbReference>
<dbReference type="InterPro" id="IPR018247">
    <property type="entry name" value="EF_Hand_1_Ca_BS"/>
</dbReference>
<dbReference type="SUPFAM" id="SSF52266">
    <property type="entry name" value="SGNH hydrolase"/>
    <property type="match status" value="1"/>
</dbReference>
<dbReference type="KEGG" id="bmei:Spa11_40900"/>
<dbReference type="PANTHER" id="PTHR45648:SF22">
    <property type="entry name" value="GDSL LIPASE_ACYLHYDROLASE FAMILY PROTEIN (AFU_ORTHOLOGUE AFUA_4G14700)"/>
    <property type="match status" value="1"/>
</dbReference>
<dbReference type="GO" id="GO:0004607">
    <property type="term" value="F:phosphatidylcholine-sterol O-acyltransferase activity"/>
    <property type="evidence" value="ECO:0007669"/>
    <property type="project" value="UniProtKB-EC"/>
</dbReference>
<dbReference type="GO" id="GO:0016788">
    <property type="term" value="F:hydrolase activity, acting on ester bonds"/>
    <property type="evidence" value="ECO:0007669"/>
    <property type="project" value="InterPro"/>
</dbReference>
<dbReference type="GO" id="GO:0000272">
    <property type="term" value="P:polysaccharide catabolic process"/>
    <property type="evidence" value="ECO:0007669"/>
    <property type="project" value="InterPro"/>
</dbReference>
<feature type="chain" id="PRO_5022190310" evidence="2">
    <location>
        <begin position="25"/>
        <end position="377"/>
    </location>
</feature>
<dbReference type="EC" id="2.3.1.43" evidence="4"/>
<organism evidence="4 5">
    <name type="scientific">Botrimarina mediterranea</name>
    <dbReference type="NCBI Taxonomy" id="2528022"/>
    <lineage>
        <taxon>Bacteria</taxon>
        <taxon>Pseudomonadati</taxon>
        <taxon>Planctomycetota</taxon>
        <taxon>Planctomycetia</taxon>
        <taxon>Pirellulales</taxon>
        <taxon>Lacipirellulaceae</taxon>
        <taxon>Botrimarina</taxon>
    </lineage>
</organism>
<dbReference type="RefSeq" id="WP_145115987.1">
    <property type="nucleotide sequence ID" value="NZ_CP036349.1"/>
</dbReference>
<evidence type="ECO:0000259" key="3">
    <source>
        <dbReference type="PROSITE" id="PS51766"/>
    </source>
</evidence>
<dbReference type="GO" id="GO:0004553">
    <property type="term" value="F:hydrolase activity, hydrolyzing O-glycosyl compounds"/>
    <property type="evidence" value="ECO:0007669"/>
    <property type="project" value="InterPro"/>
</dbReference>
<dbReference type="AlphaFoldDB" id="A0A518KDK0"/>
<dbReference type="SUPFAM" id="SSF63446">
    <property type="entry name" value="Type I dockerin domain"/>
    <property type="match status" value="1"/>
</dbReference>
<reference evidence="4 5" key="1">
    <citation type="submission" date="2019-02" db="EMBL/GenBank/DDBJ databases">
        <title>Deep-cultivation of Planctomycetes and their phenomic and genomic characterization uncovers novel biology.</title>
        <authorList>
            <person name="Wiegand S."/>
            <person name="Jogler M."/>
            <person name="Boedeker C."/>
            <person name="Pinto D."/>
            <person name="Vollmers J."/>
            <person name="Rivas-Marin E."/>
            <person name="Kohn T."/>
            <person name="Peeters S.H."/>
            <person name="Heuer A."/>
            <person name="Rast P."/>
            <person name="Oberbeckmann S."/>
            <person name="Bunk B."/>
            <person name="Jeske O."/>
            <person name="Meyerdierks A."/>
            <person name="Storesund J.E."/>
            <person name="Kallscheuer N."/>
            <person name="Luecker S."/>
            <person name="Lage O.M."/>
            <person name="Pohl T."/>
            <person name="Merkel B.J."/>
            <person name="Hornburger P."/>
            <person name="Mueller R.-W."/>
            <person name="Bruemmer F."/>
            <person name="Labrenz M."/>
            <person name="Spormann A.M."/>
            <person name="Op den Camp H."/>
            <person name="Overmann J."/>
            <person name="Amann R."/>
            <person name="Jetten M.S.M."/>
            <person name="Mascher T."/>
            <person name="Medema M.H."/>
            <person name="Devos D.P."/>
            <person name="Kaster A.-K."/>
            <person name="Ovreas L."/>
            <person name="Rohde M."/>
            <person name="Galperin M.Y."/>
            <person name="Jogler C."/>
        </authorList>
    </citation>
    <scope>NUCLEOTIDE SEQUENCE [LARGE SCALE GENOMIC DNA]</scope>
    <source>
        <strain evidence="4 5">Spa11</strain>
    </source>
</reference>
<dbReference type="Proteomes" id="UP000316426">
    <property type="component" value="Chromosome"/>
</dbReference>
<evidence type="ECO:0000313" key="4">
    <source>
        <dbReference type="EMBL" id="QDV75867.1"/>
    </source>
</evidence>
<dbReference type="InterPro" id="IPR036514">
    <property type="entry name" value="SGNH_hydro_sf"/>
</dbReference>
<evidence type="ECO:0000313" key="5">
    <source>
        <dbReference type="Proteomes" id="UP000316426"/>
    </source>
</evidence>
<dbReference type="PANTHER" id="PTHR45648">
    <property type="entry name" value="GDSL LIPASE/ACYLHYDROLASE FAMILY PROTEIN (AFU_ORTHOLOGUE AFUA_4G14700)"/>
    <property type="match status" value="1"/>
</dbReference>
<feature type="signal peptide" evidence="2">
    <location>
        <begin position="1"/>
        <end position="24"/>
    </location>
</feature>
<evidence type="ECO:0000256" key="2">
    <source>
        <dbReference type="SAM" id="SignalP"/>
    </source>
</evidence>
<dbReference type="PROSITE" id="PS00018">
    <property type="entry name" value="EF_HAND_1"/>
    <property type="match status" value="1"/>
</dbReference>
<keyword evidence="1" id="KW-0378">Hydrolase</keyword>
<proteinExistence type="predicted"/>
<keyword evidence="5" id="KW-1185">Reference proteome</keyword>
<dbReference type="InterPro" id="IPR002105">
    <property type="entry name" value="Dockerin_1_rpt"/>
</dbReference>
<dbReference type="InterPro" id="IPR016134">
    <property type="entry name" value="Dockerin_dom"/>
</dbReference>
<dbReference type="Gene3D" id="3.40.50.1110">
    <property type="entry name" value="SGNH hydrolase"/>
    <property type="match status" value="1"/>
</dbReference>
<accession>A0A518KDK0</accession>
<dbReference type="InterPro" id="IPR036439">
    <property type="entry name" value="Dockerin_dom_sf"/>
</dbReference>
<keyword evidence="4" id="KW-0808">Transferase</keyword>
<sequence precursor="true">MNLLLTRWLLALLSCALAPLGALAGPYTDLIVFGDSLSDVGNTFSSSIASLFIDTDDYMGRFSNGPVYAERLSMGLDLGTLTRDGVGGDNFAYGGAETNGPGGLEGWFINSLSEQVTRYLNRIDGATPDPQTLFVVFIGANDFLRADETNPATPAGVVQTQINRLINAGARQLLGVNLPLLGLTPDYSANPSEAATKSSLAATYNDALENVYSTLETTNPAVTIHRLDVESLFSSYLDNAASLGFTNTVDRGQDVPGSSYDRAPGYVFWDGVHPTREAHALLGEAAIRAVLPEGDYNRDGMLNAADYDAWRAAYGTTFNAFAGQTPSLAADGNGDGRVDAADYTLWRDLMSAAAVAVPEPAGVWLVVAALAASWRRR</sequence>
<dbReference type="EMBL" id="CP036349">
    <property type="protein sequence ID" value="QDV75867.1"/>
    <property type="molecule type" value="Genomic_DNA"/>
</dbReference>
<evidence type="ECO:0000256" key="1">
    <source>
        <dbReference type="ARBA" id="ARBA00022801"/>
    </source>
</evidence>
<dbReference type="Pfam" id="PF00657">
    <property type="entry name" value="Lipase_GDSL"/>
    <property type="match status" value="1"/>
</dbReference>
<dbReference type="PROSITE" id="PS51766">
    <property type="entry name" value="DOCKERIN"/>
    <property type="match status" value="1"/>
</dbReference>